<dbReference type="Proteomes" id="UP000541535">
    <property type="component" value="Unassembled WGS sequence"/>
</dbReference>
<dbReference type="AlphaFoldDB" id="A0A7W5B7C8"/>
<accession>A0A7W5B7C8</accession>
<feature type="compositionally biased region" description="Basic and acidic residues" evidence="1">
    <location>
        <begin position="127"/>
        <end position="141"/>
    </location>
</feature>
<sequence length="559" mass="59193">MDFFTAIPAGQAGKMDAVQSRHLGQIQGRATTKEVTLIRLNAAAFQASSLRMAMPGSKPLDFNKTQLETRSPTDATWYGKLAGIPGTAILVIRDGNVTGSVRDNGNLYSIEPLGQGVHALIKVDQSKFPEDEPPSFREKQSQKPAPLPETKQSAAQADGPTVINVLVAYTASARTSVGDINATIDLAVAEANQSYINSNINIRLAKVNTFEVGYSESGKSYEQIVQDFKGLNDVVNNRNITAADMSVLIVNQSDYCGMADAIMANASTAFAAVHIGCATGYYSFAHELGHLQGARHDIANDSSQQPFPYGHGFQHTAPAPAWRTIMAYNCAGNCNRLQYWSNPSVTYNGYAMGNTGTANNARVLNETAATIASFRNTQAYTRCAAEHETCTVSGTRNIAYGANGKFVYRTVTGSFVCDNGTFGDPLPGTPKACYAGKIGYAYCTAEHQNCSFAGTQSIAYGAGTKFAHQLATNNIMCDNGTFGDPNPGVVKACYSGPSGYAYCSAQNGQCAVSGTKTVAYGANGQFYYRTVSGPIACTDAAFGDPAFGIGKACFVGPAL</sequence>
<dbReference type="EMBL" id="JACHXD010000001">
    <property type="protein sequence ID" value="MBB3117505.1"/>
    <property type="molecule type" value="Genomic_DNA"/>
</dbReference>
<evidence type="ECO:0008006" key="4">
    <source>
        <dbReference type="Google" id="ProtNLM"/>
    </source>
</evidence>
<reference evidence="2 3" key="1">
    <citation type="submission" date="2020-08" db="EMBL/GenBank/DDBJ databases">
        <title>Genomic Encyclopedia of Type Strains, Phase III (KMG-III): the genomes of soil and plant-associated and newly described type strains.</title>
        <authorList>
            <person name="Whitman W."/>
        </authorList>
    </citation>
    <scope>NUCLEOTIDE SEQUENCE [LARGE SCALE GENOMIC DNA]</scope>
    <source>
        <strain evidence="2 3">CECT 8897</strain>
    </source>
</reference>
<keyword evidence="3" id="KW-1185">Reference proteome</keyword>
<comment type="caution">
    <text evidence="2">The sequence shown here is derived from an EMBL/GenBank/DDBJ whole genome shotgun (WGS) entry which is preliminary data.</text>
</comment>
<dbReference type="Gene3D" id="3.40.390.10">
    <property type="entry name" value="Collagenase (Catalytic Domain)"/>
    <property type="match status" value="1"/>
</dbReference>
<dbReference type="SUPFAM" id="SSF55486">
    <property type="entry name" value="Metalloproteases ('zincins'), catalytic domain"/>
    <property type="match status" value="1"/>
</dbReference>
<dbReference type="RefSeq" id="WP_183439437.1">
    <property type="nucleotide sequence ID" value="NZ_JACHXD010000001.1"/>
</dbReference>
<dbReference type="Pfam" id="PF13688">
    <property type="entry name" value="Reprolysin_5"/>
    <property type="match status" value="1"/>
</dbReference>
<protein>
    <recommendedName>
        <fullName evidence="4">Peptidyl-Asp metalloendopeptidase</fullName>
    </recommendedName>
</protein>
<gene>
    <name evidence="2" type="ORF">FHS03_000524</name>
</gene>
<feature type="region of interest" description="Disordered" evidence="1">
    <location>
        <begin position="127"/>
        <end position="156"/>
    </location>
</feature>
<name>A0A7W5B7C8_9BURK</name>
<evidence type="ECO:0000313" key="3">
    <source>
        <dbReference type="Proteomes" id="UP000541535"/>
    </source>
</evidence>
<evidence type="ECO:0000256" key="1">
    <source>
        <dbReference type="SAM" id="MobiDB-lite"/>
    </source>
</evidence>
<proteinExistence type="predicted"/>
<evidence type="ECO:0000313" key="2">
    <source>
        <dbReference type="EMBL" id="MBB3117505.1"/>
    </source>
</evidence>
<organism evidence="2 3">
    <name type="scientific">Pseudoduganella violacea</name>
    <dbReference type="NCBI Taxonomy" id="1715466"/>
    <lineage>
        <taxon>Bacteria</taxon>
        <taxon>Pseudomonadati</taxon>
        <taxon>Pseudomonadota</taxon>
        <taxon>Betaproteobacteria</taxon>
        <taxon>Burkholderiales</taxon>
        <taxon>Oxalobacteraceae</taxon>
        <taxon>Telluria group</taxon>
        <taxon>Pseudoduganella</taxon>
    </lineage>
</organism>
<dbReference type="GO" id="GO:0008237">
    <property type="term" value="F:metallopeptidase activity"/>
    <property type="evidence" value="ECO:0007669"/>
    <property type="project" value="InterPro"/>
</dbReference>
<dbReference type="InterPro" id="IPR024079">
    <property type="entry name" value="MetalloPept_cat_dom_sf"/>
</dbReference>